<sequence>MPGPRSHETAHGWLLAIEILCGLAVWLGVFVLFVNHIEATGFIVPVSEGPHPDTISAYRAWAPVTAAALLVMLVAAFRRRARWLFLGHAITAFVAIAAVLLFAVPSIDFRSLIDPPPVEQSYGPGYEPCYSGSDGCPGG</sequence>
<keyword evidence="1" id="KW-1133">Transmembrane helix</keyword>
<comment type="caution">
    <text evidence="3">The sequence shown here is derived from an EMBL/GenBank/DDBJ whole genome shotgun (WGS) entry which is preliminary data.</text>
</comment>
<evidence type="ECO:0000256" key="1">
    <source>
        <dbReference type="SAM" id="Phobius"/>
    </source>
</evidence>
<dbReference type="Pfam" id="PF19747">
    <property type="entry name" value="DUF6234"/>
    <property type="match status" value="1"/>
</dbReference>
<keyword evidence="1" id="KW-0812">Transmembrane</keyword>
<keyword evidence="4" id="KW-1185">Reference proteome</keyword>
<feature type="transmembrane region" description="Helical" evidence="1">
    <location>
        <begin position="57"/>
        <end position="77"/>
    </location>
</feature>
<evidence type="ECO:0000259" key="2">
    <source>
        <dbReference type="Pfam" id="PF19747"/>
    </source>
</evidence>
<evidence type="ECO:0000313" key="4">
    <source>
        <dbReference type="Proteomes" id="UP001183585"/>
    </source>
</evidence>
<dbReference type="InterPro" id="IPR046201">
    <property type="entry name" value="DUF6234"/>
</dbReference>
<keyword evidence="1" id="KW-0472">Membrane</keyword>
<accession>A0ABU2CVG9</accession>
<dbReference type="EMBL" id="JAVDYE010000001">
    <property type="protein sequence ID" value="MDR7385330.1"/>
    <property type="molecule type" value="Genomic_DNA"/>
</dbReference>
<dbReference type="RefSeq" id="WP_274995258.1">
    <property type="nucleotide sequence ID" value="NZ_JAJQQP010000009.1"/>
</dbReference>
<organism evidence="3 4">
    <name type="scientific">Promicromonospora iranensis</name>
    <dbReference type="NCBI Taxonomy" id="1105144"/>
    <lineage>
        <taxon>Bacteria</taxon>
        <taxon>Bacillati</taxon>
        <taxon>Actinomycetota</taxon>
        <taxon>Actinomycetes</taxon>
        <taxon>Micrococcales</taxon>
        <taxon>Promicromonosporaceae</taxon>
        <taxon>Promicromonospora</taxon>
    </lineage>
</organism>
<protein>
    <submittedName>
        <fullName evidence="3">Lysylphosphatidylglycerol synthetase-like protein (DUF2156 family)</fullName>
    </submittedName>
</protein>
<name>A0ABU2CVG9_9MICO</name>
<feature type="transmembrane region" description="Helical" evidence="1">
    <location>
        <begin position="12"/>
        <end position="37"/>
    </location>
</feature>
<evidence type="ECO:0000313" key="3">
    <source>
        <dbReference type="EMBL" id="MDR7385330.1"/>
    </source>
</evidence>
<dbReference type="Proteomes" id="UP001183585">
    <property type="component" value="Unassembled WGS sequence"/>
</dbReference>
<proteinExistence type="predicted"/>
<feature type="domain" description="DUF6234" evidence="2">
    <location>
        <begin position="33"/>
        <end position="136"/>
    </location>
</feature>
<gene>
    <name evidence="3" type="ORF">J2S48_004845</name>
</gene>
<reference evidence="3 4" key="1">
    <citation type="submission" date="2023-07" db="EMBL/GenBank/DDBJ databases">
        <title>Sequencing the genomes of 1000 actinobacteria strains.</title>
        <authorList>
            <person name="Klenk H.-P."/>
        </authorList>
    </citation>
    <scope>NUCLEOTIDE SEQUENCE [LARGE SCALE GENOMIC DNA]</scope>
    <source>
        <strain evidence="3 4">DSM 45554</strain>
    </source>
</reference>
<feature type="transmembrane region" description="Helical" evidence="1">
    <location>
        <begin position="84"/>
        <end position="107"/>
    </location>
</feature>